<feature type="region of interest" description="Disordered" evidence="8">
    <location>
        <begin position="764"/>
        <end position="783"/>
    </location>
</feature>
<dbReference type="EC" id="2.7.11.1" evidence="1"/>
<evidence type="ECO:0000256" key="1">
    <source>
        <dbReference type="ARBA" id="ARBA00012513"/>
    </source>
</evidence>
<keyword evidence="4 7" id="KW-0547">Nucleotide-binding</keyword>
<keyword evidence="11" id="KW-1185">Reference proteome</keyword>
<gene>
    <name evidence="10" type="ORF">FHS27_003207</name>
</gene>
<dbReference type="InterPro" id="IPR000719">
    <property type="entry name" value="Prot_kinase_dom"/>
</dbReference>
<protein>
    <recommendedName>
        <fullName evidence="1">non-specific serine/threonine protein kinase</fullName>
        <ecNumber evidence="1">2.7.11.1</ecNumber>
    </recommendedName>
</protein>
<dbReference type="InterPro" id="IPR011009">
    <property type="entry name" value="Kinase-like_dom_sf"/>
</dbReference>
<dbReference type="Proteomes" id="UP000536179">
    <property type="component" value="Unassembled WGS sequence"/>
</dbReference>
<dbReference type="PROSITE" id="PS00108">
    <property type="entry name" value="PROTEIN_KINASE_ST"/>
    <property type="match status" value="1"/>
</dbReference>
<evidence type="ECO:0000313" key="10">
    <source>
        <dbReference type="EMBL" id="MBB3207386.1"/>
    </source>
</evidence>
<dbReference type="Gene3D" id="3.30.200.20">
    <property type="entry name" value="Phosphorylase Kinase, domain 1"/>
    <property type="match status" value="1"/>
</dbReference>
<feature type="region of interest" description="Disordered" evidence="8">
    <location>
        <begin position="460"/>
        <end position="479"/>
    </location>
</feature>
<dbReference type="GO" id="GO:0005524">
    <property type="term" value="F:ATP binding"/>
    <property type="evidence" value="ECO:0007669"/>
    <property type="project" value="UniProtKB-UniRule"/>
</dbReference>
<name>A0A7W5DZI5_9BACT</name>
<feature type="region of interest" description="Disordered" evidence="8">
    <location>
        <begin position="1"/>
        <end position="25"/>
    </location>
</feature>
<evidence type="ECO:0000313" key="11">
    <source>
        <dbReference type="Proteomes" id="UP000536179"/>
    </source>
</evidence>
<dbReference type="SMART" id="SM00220">
    <property type="entry name" value="S_TKc"/>
    <property type="match status" value="1"/>
</dbReference>
<evidence type="ECO:0000256" key="6">
    <source>
        <dbReference type="ARBA" id="ARBA00022840"/>
    </source>
</evidence>
<accession>A0A7W5DZI5</accession>
<dbReference type="InterPro" id="IPR017441">
    <property type="entry name" value="Protein_kinase_ATP_BS"/>
</dbReference>
<evidence type="ECO:0000259" key="9">
    <source>
        <dbReference type="PROSITE" id="PS50011"/>
    </source>
</evidence>
<evidence type="ECO:0000256" key="5">
    <source>
        <dbReference type="ARBA" id="ARBA00022777"/>
    </source>
</evidence>
<keyword evidence="2" id="KW-0723">Serine/threonine-protein kinase</keyword>
<dbReference type="PROSITE" id="PS00107">
    <property type="entry name" value="PROTEIN_KINASE_ATP"/>
    <property type="match status" value="1"/>
</dbReference>
<evidence type="ECO:0000256" key="3">
    <source>
        <dbReference type="ARBA" id="ARBA00022679"/>
    </source>
</evidence>
<feature type="binding site" evidence="7">
    <location>
        <position position="78"/>
    </location>
    <ligand>
        <name>ATP</name>
        <dbReference type="ChEBI" id="CHEBI:30616"/>
    </ligand>
</feature>
<dbReference type="PROSITE" id="PS50011">
    <property type="entry name" value="PROTEIN_KINASE_DOM"/>
    <property type="match status" value="1"/>
</dbReference>
<dbReference type="EMBL" id="JACHXU010000010">
    <property type="protein sequence ID" value="MBB3207386.1"/>
    <property type="molecule type" value="Genomic_DNA"/>
</dbReference>
<proteinExistence type="predicted"/>
<dbReference type="RefSeq" id="WP_315854577.1">
    <property type="nucleotide sequence ID" value="NZ_JACHXU010000010.1"/>
</dbReference>
<comment type="caution">
    <text evidence="10">The sequence shown here is derived from an EMBL/GenBank/DDBJ whole genome shotgun (WGS) entry which is preliminary data.</text>
</comment>
<sequence length="783" mass="86011">MLLRERINEHPQAATPEGDTSFDDGSSTASFAFLDESDDNDSVGKFDRYEIKEILGRGGMGIVMRAFDTSLQRQCAVKVLSPELATSAAARKRFSREARSAAAVVHSHVVPIQTVDEHNGLPYLVMPVVEGRSLQERIDKEGPMSAIEAVRVASQIAEGLAAAHAQGLVHRDIKPANILLENSVERVQITDFGLARAIDDASMTRSGVIAGTPQYMSPEQAHGDAIDHRSDLFSLGSVMYFTLTGRSPFRAETTMGVLNRIGNDEPRSICGVQPDTPDWLNAIVMRLLNKAPNDRFQNASDVADLLKAWQAHLSAPTTVPAPPTESPSPAGPRIRSHGFDVTRKWPWILATCFAGFLAWAATIIIIQNDHGTLRIESNADTDVPIVIRKDNQIVDELTVTGGGTSVNVRTGAYVIEIASDIDEYEIQNNTVVIKRGKTEVAKITVTDAGSTKTDPIVETTQTNDHSVPPKNEPPKISPFTQMSFDDGKVLVRFDSKPYELVSVNHFQIEDLVQHTKEQYGPKWKKRLSEDLVEVLWTLDDFPGDTVDLQLKDLETGEVAQFDKAKMTSKNRNRLYRSNEHNQPGANSSRTANSLPSSASSSQSQFPMHWGGGPRGYQVLVDETVKHGGNFSASLELTSRNNQPLFGTIVQAIKAKNYCGQRIRFNGYLKTHDAEAAGLWMRIDSAERGTVGFDNMQSRRVAGTHDWHEVEIILDVPDDASVITFGALLTGGGRIWVDDLSIAVVDGEIPPTRPLMNPMQQRIQSADGLSETPQNMNFEATSLR</sequence>
<feature type="compositionally biased region" description="Polar residues" evidence="8">
    <location>
        <begin position="770"/>
        <end position="783"/>
    </location>
</feature>
<dbReference type="Pfam" id="PF00069">
    <property type="entry name" value="Pkinase"/>
    <property type="match status" value="1"/>
</dbReference>
<dbReference type="SUPFAM" id="SSF56112">
    <property type="entry name" value="Protein kinase-like (PK-like)"/>
    <property type="match status" value="1"/>
</dbReference>
<dbReference type="PANTHER" id="PTHR43289:SF6">
    <property type="entry name" value="SERINE_THREONINE-PROTEIN KINASE NEKL-3"/>
    <property type="match status" value="1"/>
</dbReference>
<keyword evidence="5 10" id="KW-0418">Kinase</keyword>
<evidence type="ECO:0000256" key="8">
    <source>
        <dbReference type="SAM" id="MobiDB-lite"/>
    </source>
</evidence>
<dbReference type="Gene3D" id="2.60.120.260">
    <property type="entry name" value="Galactose-binding domain-like"/>
    <property type="match status" value="1"/>
</dbReference>
<keyword evidence="3 10" id="KW-0808">Transferase</keyword>
<evidence type="ECO:0000256" key="7">
    <source>
        <dbReference type="PROSITE-ProRule" id="PRU10141"/>
    </source>
</evidence>
<dbReference type="Gene3D" id="1.10.510.10">
    <property type="entry name" value="Transferase(Phosphotransferase) domain 1"/>
    <property type="match status" value="1"/>
</dbReference>
<dbReference type="InterPro" id="IPR008271">
    <property type="entry name" value="Ser/Thr_kinase_AS"/>
</dbReference>
<dbReference type="FunFam" id="1.10.510.10:FF:000021">
    <property type="entry name" value="Serine/threonine protein kinase"/>
    <property type="match status" value="1"/>
</dbReference>
<dbReference type="AlphaFoldDB" id="A0A7W5DZI5"/>
<feature type="domain" description="Protein kinase" evidence="9">
    <location>
        <begin position="49"/>
        <end position="313"/>
    </location>
</feature>
<evidence type="ECO:0000256" key="2">
    <source>
        <dbReference type="ARBA" id="ARBA00022527"/>
    </source>
</evidence>
<dbReference type="GO" id="GO:0004674">
    <property type="term" value="F:protein serine/threonine kinase activity"/>
    <property type="evidence" value="ECO:0007669"/>
    <property type="project" value="UniProtKB-KW"/>
</dbReference>
<feature type="region of interest" description="Disordered" evidence="8">
    <location>
        <begin position="563"/>
        <end position="607"/>
    </location>
</feature>
<reference evidence="10 11" key="1">
    <citation type="submission" date="2020-08" db="EMBL/GenBank/DDBJ databases">
        <title>Genomic Encyclopedia of Type Strains, Phase III (KMG-III): the genomes of soil and plant-associated and newly described type strains.</title>
        <authorList>
            <person name="Whitman W."/>
        </authorList>
    </citation>
    <scope>NUCLEOTIDE SEQUENCE [LARGE SCALE GENOMIC DNA]</scope>
    <source>
        <strain evidence="10 11">CECT 8075</strain>
    </source>
</reference>
<organism evidence="10 11">
    <name type="scientific">Aporhodopirellula rubra</name>
    <dbReference type="NCBI Taxonomy" id="980271"/>
    <lineage>
        <taxon>Bacteria</taxon>
        <taxon>Pseudomonadati</taxon>
        <taxon>Planctomycetota</taxon>
        <taxon>Planctomycetia</taxon>
        <taxon>Pirellulales</taxon>
        <taxon>Pirellulaceae</taxon>
        <taxon>Aporhodopirellula</taxon>
    </lineage>
</organism>
<feature type="compositionally biased region" description="Low complexity" evidence="8">
    <location>
        <begin position="587"/>
        <end position="603"/>
    </location>
</feature>
<keyword evidence="6 7" id="KW-0067">ATP-binding</keyword>
<dbReference type="CDD" id="cd14014">
    <property type="entry name" value="STKc_PknB_like"/>
    <property type="match status" value="1"/>
</dbReference>
<evidence type="ECO:0000256" key="4">
    <source>
        <dbReference type="ARBA" id="ARBA00022741"/>
    </source>
</evidence>
<dbReference type="PANTHER" id="PTHR43289">
    <property type="entry name" value="MITOGEN-ACTIVATED PROTEIN KINASE KINASE KINASE 20-RELATED"/>
    <property type="match status" value="1"/>
</dbReference>